<keyword evidence="5 8" id="KW-0812">Transmembrane</keyword>
<dbReference type="InterPro" id="IPR000522">
    <property type="entry name" value="ABC_transptr_permease_BtuC"/>
</dbReference>
<feature type="transmembrane region" description="Helical" evidence="8">
    <location>
        <begin position="221"/>
        <end position="240"/>
    </location>
</feature>
<feature type="transmembrane region" description="Helical" evidence="8">
    <location>
        <begin position="247"/>
        <end position="265"/>
    </location>
</feature>
<dbReference type="Proteomes" id="UP000654345">
    <property type="component" value="Unassembled WGS sequence"/>
</dbReference>
<accession>A0ABQ3URC0</accession>
<name>A0ABQ3URC0_9CHLR</name>
<dbReference type="RefSeq" id="WP_201371878.1">
    <property type="nucleotide sequence ID" value="NZ_BNJG01000001.1"/>
</dbReference>
<evidence type="ECO:0000256" key="8">
    <source>
        <dbReference type="SAM" id="Phobius"/>
    </source>
</evidence>
<evidence type="ECO:0000313" key="10">
    <source>
        <dbReference type="Proteomes" id="UP000654345"/>
    </source>
</evidence>
<evidence type="ECO:0000256" key="3">
    <source>
        <dbReference type="ARBA" id="ARBA00022448"/>
    </source>
</evidence>
<keyword evidence="3" id="KW-0813">Transport</keyword>
<sequence length="367" mass="38982">MKTLFPVSPKESLPMPPPVGHRRSSAVVYGLLIVLLLAAMLLAVSLGSTPIPLVTIAQVIVNGTGLFHFQPTWDPSVEIIIWQLRMPVVVGAALVGAALAVAGVLFQGLLRNPLADPFLIGTSSGAALGATISFVLPVAALYDTFFPLTAILAFIGALATVLFVYSIARVGGRTPVVTLLLAGVVVNSVMVALQTLLLTLFPRNDFSLQSLFNWLSGGIAVTGWWQVLLVGLLVLIGLFVSSRLTRVLDVFALGEESAAFLGLHVEGYKFLLVMLASLITAAAVSISGLIGFVGLVTPHVMRLLLGPRHRVLLPASALGGAIFLVIADLLARTLIAPTVLPVGVFTALVGAPFFLFLLRRRRREYQW</sequence>
<comment type="subcellular location">
    <subcellularLocation>
        <location evidence="1">Cell membrane</location>
        <topology evidence="1">Multi-pass membrane protein</topology>
    </subcellularLocation>
</comment>
<keyword evidence="6 8" id="KW-1133">Transmembrane helix</keyword>
<protein>
    <submittedName>
        <fullName evidence="9">Corrinoid ABC transporter permease</fullName>
    </submittedName>
</protein>
<proteinExistence type="inferred from homology"/>
<keyword evidence="7 8" id="KW-0472">Membrane</keyword>
<evidence type="ECO:0000256" key="6">
    <source>
        <dbReference type="ARBA" id="ARBA00022989"/>
    </source>
</evidence>
<feature type="transmembrane region" description="Helical" evidence="8">
    <location>
        <begin position="89"/>
        <end position="106"/>
    </location>
</feature>
<feature type="transmembrane region" description="Helical" evidence="8">
    <location>
        <begin position="339"/>
        <end position="358"/>
    </location>
</feature>
<dbReference type="SUPFAM" id="SSF81345">
    <property type="entry name" value="ABC transporter involved in vitamin B12 uptake, BtuC"/>
    <property type="match status" value="1"/>
</dbReference>
<dbReference type="PANTHER" id="PTHR30472:SF25">
    <property type="entry name" value="ABC TRANSPORTER PERMEASE PROTEIN MJ0876-RELATED"/>
    <property type="match status" value="1"/>
</dbReference>
<dbReference type="CDD" id="cd06550">
    <property type="entry name" value="TM_ABC_iron-siderophores_like"/>
    <property type="match status" value="1"/>
</dbReference>
<feature type="transmembrane region" description="Helical" evidence="8">
    <location>
        <begin position="145"/>
        <end position="165"/>
    </location>
</feature>
<comment type="similarity">
    <text evidence="2">Belongs to the binding-protein-dependent transport system permease family. FecCD subfamily.</text>
</comment>
<gene>
    <name evidence="9" type="ORF">KSB_37440</name>
</gene>
<dbReference type="EMBL" id="BNJG01000001">
    <property type="protein sequence ID" value="GHO55269.1"/>
    <property type="molecule type" value="Genomic_DNA"/>
</dbReference>
<feature type="transmembrane region" description="Helical" evidence="8">
    <location>
        <begin position="177"/>
        <end position="201"/>
    </location>
</feature>
<dbReference type="PANTHER" id="PTHR30472">
    <property type="entry name" value="FERRIC ENTEROBACTIN TRANSPORT SYSTEM PERMEASE PROTEIN"/>
    <property type="match status" value="1"/>
</dbReference>
<reference evidence="9 10" key="1">
    <citation type="journal article" date="2021" name="Int. J. Syst. Evol. Microbiol.">
        <title>Reticulibacter mediterranei gen. nov., sp. nov., within the new family Reticulibacteraceae fam. nov., and Ktedonospora formicarum gen. nov., sp. nov., Ktedonobacter robiniae sp. nov., Dictyobacter formicarum sp. nov. and Dictyobacter arantiisoli sp. nov., belonging to the class Ktedonobacteria.</title>
        <authorList>
            <person name="Yabe S."/>
            <person name="Zheng Y."/>
            <person name="Wang C.M."/>
            <person name="Sakai Y."/>
            <person name="Abe K."/>
            <person name="Yokota A."/>
            <person name="Donadio S."/>
            <person name="Cavaletti L."/>
            <person name="Monciardini P."/>
        </authorList>
    </citation>
    <scope>NUCLEOTIDE SEQUENCE [LARGE SCALE GENOMIC DNA]</scope>
    <source>
        <strain evidence="9 10">SOSP1-30</strain>
    </source>
</reference>
<organism evidence="9 10">
    <name type="scientific">Ktedonobacter robiniae</name>
    <dbReference type="NCBI Taxonomy" id="2778365"/>
    <lineage>
        <taxon>Bacteria</taxon>
        <taxon>Bacillati</taxon>
        <taxon>Chloroflexota</taxon>
        <taxon>Ktedonobacteria</taxon>
        <taxon>Ktedonobacterales</taxon>
        <taxon>Ktedonobacteraceae</taxon>
        <taxon>Ktedonobacter</taxon>
    </lineage>
</organism>
<dbReference type="Gene3D" id="1.10.3470.10">
    <property type="entry name" value="ABC transporter involved in vitamin B12 uptake, BtuC"/>
    <property type="match status" value="1"/>
</dbReference>
<evidence type="ECO:0000256" key="1">
    <source>
        <dbReference type="ARBA" id="ARBA00004651"/>
    </source>
</evidence>
<feature type="transmembrane region" description="Helical" evidence="8">
    <location>
        <begin position="51"/>
        <end position="69"/>
    </location>
</feature>
<comment type="caution">
    <text evidence="9">The sequence shown here is derived from an EMBL/GenBank/DDBJ whole genome shotgun (WGS) entry which is preliminary data.</text>
</comment>
<evidence type="ECO:0000313" key="9">
    <source>
        <dbReference type="EMBL" id="GHO55269.1"/>
    </source>
</evidence>
<dbReference type="Pfam" id="PF01032">
    <property type="entry name" value="FecCD"/>
    <property type="match status" value="1"/>
</dbReference>
<feature type="transmembrane region" description="Helical" evidence="8">
    <location>
        <begin position="271"/>
        <end position="297"/>
    </location>
</feature>
<feature type="transmembrane region" description="Helical" evidence="8">
    <location>
        <begin position="309"/>
        <end position="327"/>
    </location>
</feature>
<evidence type="ECO:0000256" key="2">
    <source>
        <dbReference type="ARBA" id="ARBA00007935"/>
    </source>
</evidence>
<keyword evidence="10" id="KW-1185">Reference proteome</keyword>
<feature type="transmembrane region" description="Helical" evidence="8">
    <location>
        <begin position="26"/>
        <end position="44"/>
    </location>
</feature>
<evidence type="ECO:0000256" key="4">
    <source>
        <dbReference type="ARBA" id="ARBA00022475"/>
    </source>
</evidence>
<evidence type="ECO:0000256" key="5">
    <source>
        <dbReference type="ARBA" id="ARBA00022692"/>
    </source>
</evidence>
<dbReference type="InterPro" id="IPR037294">
    <property type="entry name" value="ABC_BtuC-like"/>
</dbReference>
<evidence type="ECO:0000256" key="7">
    <source>
        <dbReference type="ARBA" id="ARBA00023136"/>
    </source>
</evidence>
<keyword evidence="4" id="KW-1003">Cell membrane</keyword>
<feature type="transmembrane region" description="Helical" evidence="8">
    <location>
        <begin position="118"/>
        <end position="139"/>
    </location>
</feature>